<dbReference type="InterPro" id="IPR043504">
    <property type="entry name" value="Peptidase_S1_PA_chymotrypsin"/>
</dbReference>
<dbReference type="SUPFAM" id="SSF50494">
    <property type="entry name" value="Trypsin-like serine proteases"/>
    <property type="match status" value="1"/>
</dbReference>
<accession>A0A6H9YG53</accession>
<dbReference type="Gene3D" id="2.40.10.10">
    <property type="entry name" value="Trypsin-like serine proteases"/>
    <property type="match status" value="1"/>
</dbReference>
<evidence type="ECO:0000313" key="10">
    <source>
        <dbReference type="Proteomes" id="UP000468735"/>
    </source>
</evidence>
<keyword evidence="9" id="KW-0645">Protease</keyword>
<sequence length="253" mass="26280">MPFLALRRVTACLAAAAAAVAVTTSASPASAIVGGSPVQASQHPWLAAVGTPLFFVRPAGQFCGGSLIRPDKLLTAAHCVSMFRSTPGLLKATFGRSDLVGRGGETVGVRAVRVHPKFRESTFKDETVLHHDLAVLTLARPVARPTVPLGTPGAERDGLALGWGMRSENDLLNTKLRGVRLPLPGDAACRRAYGGSYDAADMLCAGSEKADTCQFDSGGPLLARGRLVGVVSWGYGCGKAGYPGVFARVADLP</sequence>
<keyword evidence="3" id="KW-0964">Secreted</keyword>
<gene>
    <name evidence="9" type="ORF">F8566_28175</name>
</gene>
<organism evidence="9 10">
    <name type="scientific">Actinomadura rudentiformis</name>
    <dbReference type="NCBI Taxonomy" id="359158"/>
    <lineage>
        <taxon>Bacteria</taxon>
        <taxon>Bacillati</taxon>
        <taxon>Actinomycetota</taxon>
        <taxon>Actinomycetes</taxon>
        <taxon>Streptosporangiales</taxon>
        <taxon>Thermomonosporaceae</taxon>
        <taxon>Actinomadura</taxon>
    </lineage>
</organism>
<dbReference type="SMART" id="SM00020">
    <property type="entry name" value="Tryp_SPc"/>
    <property type="match status" value="1"/>
</dbReference>
<reference evidence="9 10" key="1">
    <citation type="submission" date="2019-09" db="EMBL/GenBank/DDBJ databases">
        <title>Actinomadura physcomitrii sp. nov., a novel actinomycete isolated from moss [Physcomitrium sphaericum (Ludw) Fuernr].</title>
        <authorList>
            <person name="Zhuang X."/>
            <person name="Liu C."/>
        </authorList>
    </citation>
    <scope>NUCLEOTIDE SEQUENCE [LARGE SCALE GENOMIC DNA]</scope>
    <source>
        <strain evidence="9 10">HMC1</strain>
    </source>
</reference>
<dbReference type="GO" id="GO:0005576">
    <property type="term" value="C:extracellular region"/>
    <property type="evidence" value="ECO:0007669"/>
    <property type="project" value="UniProtKB-SubCell"/>
</dbReference>
<feature type="domain" description="Peptidase S1" evidence="8">
    <location>
        <begin position="32"/>
        <end position="253"/>
    </location>
</feature>
<keyword evidence="4 7" id="KW-0732">Signal</keyword>
<dbReference type="InterPro" id="IPR001314">
    <property type="entry name" value="Peptidase_S1A"/>
</dbReference>
<proteinExistence type="inferred from homology"/>
<evidence type="ECO:0000313" key="9">
    <source>
        <dbReference type="EMBL" id="KAB2345152.1"/>
    </source>
</evidence>
<evidence type="ECO:0000256" key="7">
    <source>
        <dbReference type="SAM" id="SignalP"/>
    </source>
</evidence>
<dbReference type="PANTHER" id="PTHR24276">
    <property type="entry name" value="POLYSERASE-RELATED"/>
    <property type="match status" value="1"/>
</dbReference>
<dbReference type="PANTHER" id="PTHR24276:SF98">
    <property type="entry name" value="FI18310P1-RELATED"/>
    <property type="match status" value="1"/>
</dbReference>
<feature type="chain" id="PRO_5026225958" evidence="7">
    <location>
        <begin position="32"/>
        <end position="253"/>
    </location>
</feature>
<evidence type="ECO:0000259" key="8">
    <source>
        <dbReference type="PROSITE" id="PS50240"/>
    </source>
</evidence>
<dbReference type="PRINTS" id="PR00722">
    <property type="entry name" value="CHYMOTRYPSIN"/>
</dbReference>
<protein>
    <submittedName>
        <fullName evidence="9">Serine protease</fullName>
    </submittedName>
</protein>
<dbReference type="InterPro" id="IPR018114">
    <property type="entry name" value="TRYPSIN_HIS"/>
</dbReference>
<dbReference type="FunFam" id="2.40.10.10:FF:000054">
    <property type="entry name" value="Complement C1r subcomponent"/>
    <property type="match status" value="1"/>
</dbReference>
<dbReference type="InterPro" id="IPR001254">
    <property type="entry name" value="Trypsin_dom"/>
</dbReference>
<dbReference type="RefSeq" id="WP_151564864.1">
    <property type="nucleotide sequence ID" value="NZ_WBMT01000014.1"/>
</dbReference>
<dbReference type="Pfam" id="PF00089">
    <property type="entry name" value="Trypsin"/>
    <property type="match status" value="1"/>
</dbReference>
<dbReference type="InterPro" id="IPR009003">
    <property type="entry name" value="Peptidase_S1_PA"/>
</dbReference>
<dbReference type="Proteomes" id="UP000468735">
    <property type="component" value="Unassembled WGS sequence"/>
</dbReference>
<dbReference type="GO" id="GO:0004252">
    <property type="term" value="F:serine-type endopeptidase activity"/>
    <property type="evidence" value="ECO:0007669"/>
    <property type="project" value="InterPro"/>
</dbReference>
<evidence type="ECO:0000256" key="5">
    <source>
        <dbReference type="ARBA" id="ARBA00023157"/>
    </source>
</evidence>
<feature type="signal peptide" evidence="7">
    <location>
        <begin position="1"/>
        <end position="31"/>
    </location>
</feature>
<dbReference type="CDD" id="cd00190">
    <property type="entry name" value="Tryp_SPc"/>
    <property type="match status" value="1"/>
</dbReference>
<dbReference type="GO" id="GO:0006508">
    <property type="term" value="P:proteolysis"/>
    <property type="evidence" value="ECO:0007669"/>
    <property type="project" value="UniProtKB-KW"/>
</dbReference>
<keyword evidence="9" id="KW-0378">Hydrolase</keyword>
<dbReference type="EMBL" id="WBMT01000014">
    <property type="protein sequence ID" value="KAB2345152.1"/>
    <property type="molecule type" value="Genomic_DNA"/>
</dbReference>
<keyword evidence="5" id="KW-1015">Disulfide bond</keyword>
<dbReference type="PROSITE" id="PS00134">
    <property type="entry name" value="TRYPSIN_HIS"/>
    <property type="match status" value="1"/>
</dbReference>
<evidence type="ECO:0000256" key="1">
    <source>
        <dbReference type="ARBA" id="ARBA00004613"/>
    </source>
</evidence>
<comment type="similarity">
    <text evidence="2">Belongs to the peptidase S1 family.</text>
</comment>
<dbReference type="InterPro" id="IPR050430">
    <property type="entry name" value="Peptidase_S1"/>
</dbReference>
<evidence type="ECO:0000256" key="2">
    <source>
        <dbReference type="ARBA" id="ARBA00007664"/>
    </source>
</evidence>
<comment type="subcellular location">
    <subcellularLocation>
        <location evidence="1">Secreted</location>
    </subcellularLocation>
</comment>
<comment type="caution">
    <text evidence="9">The sequence shown here is derived from an EMBL/GenBank/DDBJ whole genome shotgun (WGS) entry which is preliminary data.</text>
</comment>
<evidence type="ECO:0000256" key="4">
    <source>
        <dbReference type="ARBA" id="ARBA00022729"/>
    </source>
</evidence>
<keyword evidence="6" id="KW-0325">Glycoprotein</keyword>
<evidence type="ECO:0000256" key="6">
    <source>
        <dbReference type="ARBA" id="ARBA00023180"/>
    </source>
</evidence>
<dbReference type="AlphaFoldDB" id="A0A6H9YG53"/>
<keyword evidence="10" id="KW-1185">Reference proteome</keyword>
<name>A0A6H9YG53_9ACTN</name>
<dbReference type="OrthoDB" id="3657335at2"/>
<evidence type="ECO:0000256" key="3">
    <source>
        <dbReference type="ARBA" id="ARBA00022525"/>
    </source>
</evidence>
<dbReference type="PROSITE" id="PS50240">
    <property type="entry name" value="TRYPSIN_DOM"/>
    <property type="match status" value="1"/>
</dbReference>